<name>X1A4Y0_9ZZZZ</name>
<evidence type="ECO:0000256" key="6">
    <source>
        <dbReference type="SAM" id="Phobius"/>
    </source>
</evidence>
<dbReference type="EMBL" id="BART01000215">
    <property type="protein sequence ID" value="GAG67838.1"/>
    <property type="molecule type" value="Genomic_DNA"/>
</dbReference>
<keyword evidence="2" id="KW-1003">Cell membrane</keyword>
<dbReference type="InterPro" id="IPR052027">
    <property type="entry name" value="PspC"/>
</dbReference>
<dbReference type="PANTHER" id="PTHR33885">
    <property type="entry name" value="PHAGE SHOCK PROTEIN C"/>
    <property type="match status" value="1"/>
</dbReference>
<evidence type="ECO:0000259" key="7">
    <source>
        <dbReference type="Pfam" id="PF04024"/>
    </source>
</evidence>
<comment type="subcellular location">
    <subcellularLocation>
        <location evidence="1">Cell membrane</location>
        <topology evidence="1">Single-pass membrane protein</topology>
    </subcellularLocation>
</comment>
<evidence type="ECO:0000313" key="8">
    <source>
        <dbReference type="EMBL" id="GAG67838.1"/>
    </source>
</evidence>
<organism evidence="8">
    <name type="scientific">marine sediment metagenome</name>
    <dbReference type="NCBI Taxonomy" id="412755"/>
    <lineage>
        <taxon>unclassified sequences</taxon>
        <taxon>metagenomes</taxon>
        <taxon>ecological metagenomes</taxon>
    </lineage>
</organism>
<feature type="transmembrane region" description="Helical" evidence="6">
    <location>
        <begin position="33"/>
        <end position="52"/>
    </location>
</feature>
<dbReference type="AlphaFoldDB" id="X1A4Y0"/>
<proteinExistence type="predicted"/>
<comment type="caution">
    <text evidence="8">The sequence shown here is derived from an EMBL/GenBank/DDBJ whole genome shotgun (WGS) entry which is preliminary data.</text>
</comment>
<evidence type="ECO:0000256" key="2">
    <source>
        <dbReference type="ARBA" id="ARBA00022475"/>
    </source>
</evidence>
<evidence type="ECO:0000256" key="5">
    <source>
        <dbReference type="ARBA" id="ARBA00023136"/>
    </source>
</evidence>
<keyword evidence="4 6" id="KW-1133">Transmembrane helix</keyword>
<dbReference type="PANTHER" id="PTHR33885:SF3">
    <property type="entry name" value="PHAGE SHOCK PROTEIN C"/>
    <property type="match status" value="1"/>
</dbReference>
<accession>X1A4Y0</accession>
<sequence length="54" mass="6096">MEEQLKRLYRSRKDKIIDGVCGGLGEYFGIEPLLFRIVFVALAFMGGLLAGIKY</sequence>
<keyword evidence="5 6" id="KW-0472">Membrane</keyword>
<evidence type="ECO:0000256" key="4">
    <source>
        <dbReference type="ARBA" id="ARBA00022989"/>
    </source>
</evidence>
<evidence type="ECO:0000256" key="1">
    <source>
        <dbReference type="ARBA" id="ARBA00004162"/>
    </source>
</evidence>
<gene>
    <name evidence="8" type="ORF">S01H4_01240</name>
</gene>
<dbReference type="InterPro" id="IPR007168">
    <property type="entry name" value="Phageshock_PspC_N"/>
</dbReference>
<keyword evidence="3 6" id="KW-0812">Transmembrane</keyword>
<reference evidence="8" key="1">
    <citation type="journal article" date="2014" name="Front. Microbiol.">
        <title>High frequency of phylogenetically diverse reductive dehalogenase-homologous genes in deep subseafloor sedimentary metagenomes.</title>
        <authorList>
            <person name="Kawai M."/>
            <person name="Futagami T."/>
            <person name="Toyoda A."/>
            <person name="Takaki Y."/>
            <person name="Nishi S."/>
            <person name="Hori S."/>
            <person name="Arai W."/>
            <person name="Tsubouchi T."/>
            <person name="Morono Y."/>
            <person name="Uchiyama I."/>
            <person name="Ito T."/>
            <person name="Fujiyama A."/>
            <person name="Inagaki F."/>
            <person name="Takami H."/>
        </authorList>
    </citation>
    <scope>NUCLEOTIDE SEQUENCE</scope>
    <source>
        <strain evidence="8">Expedition CK06-06</strain>
    </source>
</reference>
<evidence type="ECO:0000256" key="3">
    <source>
        <dbReference type="ARBA" id="ARBA00022692"/>
    </source>
</evidence>
<feature type="domain" description="Phage shock protein PspC N-terminal" evidence="7">
    <location>
        <begin position="6"/>
        <end position="49"/>
    </location>
</feature>
<dbReference type="Pfam" id="PF04024">
    <property type="entry name" value="PspC"/>
    <property type="match status" value="1"/>
</dbReference>
<dbReference type="GO" id="GO:0005886">
    <property type="term" value="C:plasma membrane"/>
    <property type="evidence" value="ECO:0007669"/>
    <property type="project" value="UniProtKB-SubCell"/>
</dbReference>
<protein>
    <recommendedName>
        <fullName evidence="7">Phage shock protein PspC N-terminal domain-containing protein</fullName>
    </recommendedName>
</protein>